<evidence type="ECO:0000313" key="1">
    <source>
        <dbReference type="EMBL" id="GBP92164.1"/>
    </source>
</evidence>
<comment type="caution">
    <text evidence="1">The sequence shown here is derived from an EMBL/GenBank/DDBJ whole genome shotgun (WGS) entry which is preliminary data.</text>
</comment>
<reference evidence="1 2" key="1">
    <citation type="journal article" date="2019" name="Commun. Biol.">
        <title>The bagworm genome reveals a unique fibroin gene that provides high tensile strength.</title>
        <authorList>
            <person name="Kono N."/>
            <person name="Nakamura H."/>
            <person name="Ohtoshi R."/>
            <person name="Tomita M."/>
            <person name="Numata K."/>
            <person name="Arakawa K."/>
        </authorList>
    </citation>
    <scope>NUCLEOTIDE SEQUENCE [LARGE SCALE GENOMIC DNA]</scope>
</reference>
<accession>A0A4C1ZYS4</accession>
<name>A0A4C1ZYS4_EUMVA</name>
<dbReference type="AlphaFoldDB" id="A0A4C1ZYS4"/>
<gene>
    <name evidence="1" type="ORF">EVAR_34156_1</name>
</gene>
<dbReference type="Proteomes" id="UP000299102">
    <property type="component" value="Unassembled WGS sequence"/>
</dbReference>
<organism evidence="1 2">
    <name type="scientific">Eumeta variegata</name>
    <name type="common">Bagworm moth</name>
    <name type="synonym">Eumeta japonica</name>
    <dbReference type="NCBI Taxonomy" id="151549"/>
    <lineage>
        <taxon>Eukaryota</taxon>
        <taxon>Metazoa</taxon>
        <taxon>Ecdysozoa</taxon>
        <taxon>Arthropoda</taxon>
        <taxon>Hexapoda</taxon>
        <taxon>Insecta</taxon>
        <taxon>Pterygota</taxon>
        <taxon>Neoptera</taxon>
        <taxon>Endopterygota</taxon>
        <taxon>Lepidoptera</taxon>
        <taxon>Glossata</taxon>
        <taxon>Ditrysia</taxon>
        <taxon>Tineoidea</taxon>
        <taxon>Psychidae</taxon>
        <taxon>Oiketicinae</taxon>
        <taxon>Eumeta</taxon>
    </lineage>
</organism>
<protein>
    <submittedName>
        <fullName evidence="1">Uncharacterized protein</fullName>
    </submittedName>
</protein>
<dbReference type="EMBL" id="BGZK01002244">
    <property type="protein sequence ID" value="GBP92164.1"/>
    <property type="molecule type" value="Genomic_DNA"/>
</dbReference>
<evidence type="ECO:0000313" key="2">
    <source>
        <dbReference type="Proteomes" id="UP000299102"/>
    </source>
</evidence>
<keyword evidence="2" id="KW-1185">Reference proteome</keyword>
<sequence length="89" mass="9270">MSIHTPRPYAWVVWNLTKKSPEGEVIGSAMLYSQATSLATGRTTSIALPSAAGRTPEGCRLGIGVIGNRHGSISVPPARPGELSGGRVE</sequence>
<proteinExistence type="predicted"/>